<dbReference type="Gene3D" id="3.40.1350.10">
    <property type="match status" value="1"/>
</dbReference>
<accession>A0A6G8PXP2</accession>
<dbReference type="InterPro" id="IPR011856">
    <property type="entry name" value="tRNA_endonuc-like_dom_sf"/>
</dbReference>
<proteinExistence type="inferred from homology"/>
<feature type="region of interest" description="Disordered" evidence="2">
    <location>
        <begin position="89"/>
        <end position="117"/>
    </location>
</feature>
<evidence type="ECO:0000313" key="3">
    <source>
        <dbReference type="EMBL" id="QIN78938.1"/>
    </source>
</evidence>
<keyword evidence="4" id="KW-1185">Reference proteome</keyword>
<dbReference type="Pfam" id="PF02021">
    <property type="entry name" value="UPF0102"/>
    <property type="match status" value="1"/>
</dbReference>
<dbReference type="InterPro" id="IPR003509">
    <property type="entry name" value="UPF0102_YraN-like"/>
</dbReference>
<dbReference type="EMBL" id="CP045121">
    <property type="protein sequence ID" value="QIN78938.1"/>
    <property type="molecule type" value="Genomic_DNA"/>
</dbReference>
<dbReference type="KEGG" id="rmar:GBA65_10860"/>
<organism evidence="3 4">
    <name type="scientific">Rubrobacter marinus</name>
    <dbReference type="NCBI Taxonomy" id="2653852"/>
    <lineage>
        <taxon>Bacteria</taxon>
        <taxon>Bacillati</taxon>
        <taxon>Actinomycetota</taxon>
        <taxon>Rubrobacteria</taxon>
        <taxon>Rubrobacterales</taxon>
        <taxon>Rubrobacteraceae</taxon>
        <taxon>Rubrobacter</taxon>
    </lineage>
</organism>
<comment type="similarity">
    <text evidence="1">Belongs to the UPF0102 family.</text>
</comment>
<evidence type="ECO:0000256" key="1">
    <source>
        <dbReference type="ARBA" id="ARBA00006738"/>
    </source>
</evidence>
<evidence type="ECO:0000313" key="4">
    <source>
        <dbReference type="Proteomes" id="UP000502706"/>
    </source>
</evidence>
<dbReference type="InterPro" id="IPR011335">
    <property type="entry name" value="Restrct_endonuc-II-like"/>
</dbReference>
<reference evidence="3 4" key="1">
    <citation type="submission" date="2019-10" db="EMBL/GenBank/DDBJ databases">
        <title>Rubrobacter sp nov SCSIO 52915 isolated from a deep-sea sediment in the South China Sea.</title>
        <authorList>
            <person name="Chen R.W."/>
        </authorList>
    </citation>
    <scope>NUCLEOTIDE SEQUENCE [LARGE SCALE GENOMIC DNA]</scope>
    <source>
        <strain evidence="3 4">SCSIO 52915</strain>
    </source>
</reference>
<gene>
    <name evidence="3" type="ORF">GBA65_10860</name>
</gene>
<dbReference type="PANTHER" id="PTHR34039">
    <property type="entry name" value="UPF0102 PROTEIN YRAN"/>
    <property type="match status" value="1"/>
</dbReference>
<dbReference type="Proteomes" id="UP000502706">
    <property type="component" value="Chromosome"/>
</dbReference>
<name>A0A6G8PXP2_9ACTN</name>
<protein>
    <submittedName>
        <fullName evidence="3">DUF91 domain-containing protein</fullName>
    </submittedName>
</protein>
<evidence type="ECO:0000256" key="2">
    <source>
        <dbReference type="SAM" id="MobiDB-lite"/>
    </source>
</evidence>
<sequence>MRRAPVKLRGGRRVVSRRATGELGESLALGYLVRKGYELVERNYRTRHGEIDLILRGEDVLVFVEVKARRGRGFGDPLEAVTRGSRNGCASWRRLTSPSRGRGSRRGSRRCGSTRSG</sequence>
<dbReference type="AlphaFoldDB" id="A0A6G8PXP2"/>
<dbReference type="SUPFAM" id="SSF52980">
    <property type="entry name" value="Restriction endonuclease-like"/>
    <property type="match status" value="1"/>
</dbReference>
<dbReference type="CDD" id="cd20736">
    <property type="entry name" value="PoNe_Nuclease"/>
    <property type="match status" value="1"/>
</dbReference>
<dbReference type="PANTHER" id="PTHR34039:SF1">
    <property type="entry name" value="UPF0102 PROTEIN YRAN"/>
    <property type="match status" value="1"/>
</dbReference>
<dbReference type="GO" id="GO:0003676">
    <property type="term" value="F:nucleic acid binding"/>
    <property type="evidence" value="ECO:0007669"/>
    <property type="project" value="InterPro"/>
</dbReference>